<protein>
    <submittedName>
        <fullName evidence="2">Uncharacterized protein</fullName>
    </submittedName>
</protein>
<gene>
    <name evidence="2" type="ORF">PTTT1_LOCUS7837</name>
</gene>
<dbReference type="Proteomes" id="UP000836788">
    <property type="component" value="Chromosome 10"/>
</dbReference>
<reference evidence="2" key="1">
    <citation type="submission" date="2022-02" db="EMBL/GenBank/DDBJ databases">
        <authorList>
            <person name="Giguere J D."/>
        </authorList>
    </citation>
    <scope>NUCLEOTIDE SEQUENCE</scope>
    <source>
        <strain evidence="2">CCAP 1055/1</strain>
    </source>
</reference>
<evidence type="ECO:0000313" key="2">
    <source>
        <dbReference type="EMBL" id="CAG9278726.1"/>
    </source>
</evidence>
<dbReference type="Pfam" id="PF05811">
    <property type="entry name" value="DUF842"/>
    <property type="match status" value="2"/>
</dbReference>
<sequence>MASPAAQSKAQALNARMETEARVLLDEIDKQHVRKVARSAYACAVSCYDKAGASGSPDALEVCVQNCQIPHQQAHAYVQNVRIYFLFAPIHSLFPTATKPNRRRLATLVIHSFVTFRYSQEVAQFQNRLNRSMQECQDKARDMMQPGYENDAKKMAKVEDALISCMAKTVDEHIRMLKPMKDRILTQLKK</sequence>
<dbReference type="InterPro" id="IPR008560">
    <property type="entry name" value="DUF842_euk"/>
</dbReference>
<dbReference type="PANTHER" id="PTHR21096">
    <property type="entry name" value="PROTEIN FAM136A"/>
    <property type="match status" value="1"/>
</dbReference>
<evidence type="ECO:0000256" key="1">
    <source>
        <dbReference type="ARBA" id="ARBA00009952"/>
    </source>
</evidence>
<name>A0A8J9TF80_PHATR</name>
<dbReference type="GO" id="GO:0005737">
    <property type="term" value="C:cytoplasm"/>
    <property type="evidence" value="ECO:0007669"/>
    <property type="project" value="TreeGrafter"/>
</dbReference>
<dbReference type="AlphaFoldDB" id="A0A8J9TF80"/>
<organism evidence="2">
    <name type="scientific">Phaeodactylum tricornutum</name>
    <name type="common">Diatom</name>
    <dbReference type="NCBI Taxonomy" id="2850"/>
    <lineage>
        <taxon>Eukaryota</taxon>
        <taxon>Sar</taxon>
        <taxon>Stramenopiles</taxon>
        <taxon>Ochrophyta</taxon>
        <taxon>Bacillariophyta</taxon>
        <taxon>Bacillariophyceae</taxon>
        <taxon>Bacillariophycidae</taxon>
        <taxon>Naviculales</taxon>
        <taxon>Phaeodactylaceae</taxon>
        <taxon>Phaeodactylum</taxon>
    </lineage>
</organism>
<comment type="similarity">
    <text evidence="1">Belongs to the FAM136 family.</text>
</comment>
<accession>A0A8J9TF80</accession>
<dbReference type="PANTHER" id="PTHR21096:SF0">
    <property type="entry name" value="PROTEIN FAM136A"/>
    <property type="match status" value="1"/>
</dbReference>
<dbReference type="EMBL" id="OU594951">
    <property type="protein sequence ID" value="CAG9278726.1"/>
    <property type="molecule type" value="Genomic_DNA"/>
</dbReference>
<proteinExistence type="inferred from homology"/>